<evidence type="ECO:0000313" key="3">
    <source>
        <dbReference type="Proteomes" id="UP000054524"/>
    </source>
</evidence>
<dbReference type="AlphaFoldDB" id="A0A086J4G7"/>
<feature type="transmembrane region" description="Helical" evidence="1">
    <location>
        <begin position="14"/>
        <end position="34"/>
    </location>
</feature>
<evidence type="ECO:0000313" key="2">
    <source>
        <dbReference type="EMBL" id="KFG27035.1"/>
    </source>
</evidence>
<keyword evidence="1" id="KW-0812">Transmembrane</keyword>
<keyword evidence="3" id="KW-1185">Reference proteome</keyword>
<keyword evidence="1" id="KW-1133">Transmembrane helix</keyword>
<sequence length="144" mass="16948">MYTEDTRLLSIRTILMYVACFVLAAIPFCIYPFLGYVEKAEETQKEVTDEMPIEAKYFKKEPTAQTRCRKYNSEKTFPIEKYESTDMHKKEEGEDEYLSLMVEYLLTIDHNTDTSSEEFFNDYILELVMQEKSNNARTNPSLSV</sequence>
<dbReference type="EMBL" id="AKIJ01000001">
    <property type="protein sequence ID" value="KFG27035.1"/>
    <property type="molecule type" value="Genomic_DNA"/>
</dbReference>
<dbReference type="RefSeq" id="XP_052905590.1">
    <property type="nucleotide sequence ID" value="XM_053047765.1"/>
</dbReference>
<keyword evidence="1" id="KW-0472">Membrane</keyword>
<gene>
    <name evidence="2" type="ORF">NESG_00107</name>
</gene>
<dbReference type="GeneID" id="77675080"/>
<name>A0A086J4G7_NEMA1</name>
<dbReference type="Proteomes" id="UP000054524">
    <property type="component" value="Unassembled WGS sequence"/>
</dbReference>
<reference evidence="2 3" key="1">
    <citation type="journal article" date="2014" name="Genome Announc.">
        <title>Genome Sequence of the Microsporidian Species Nematocida sp1 Strain ERTm6 (ATCC PRA-372).</title>
        <authorList>
            <person name="Bakowski M.A."/>
            <person name="Priest M."/>
            <person name="Young S."/>
            <person name="Cuomo C.A."/>
            <person name="Troemel E.R."/>
        </authorList>
    </citation>
    <scope>NUCLEOTIDE SEQUENCE [LARGE SCALE GENOMIC DNA]</scope>
    <source>
        <strain evidence="2 3">ERTm6</strain>
    </source>
</reference>
<comment type="caution">
    <text evidence="2">The sequence shown here is derived from an EMBL/GenBank/DDBJ whole genome shotgun (WGS) entry which is preliminary data.</text>
</comment>
<organism evidence="2 3">
    <name type="scientific">Nematocida ausubeli (strain ATCC PRA-371 / ERTm2)</name>
    <name type="common">Nematode killer fungus</name>
    <dbReference type="NCBI Taxonomy" id="1913371"/>
    <lineage>
        <taxon>Eukaryota</taxon>
        <taxon>Fungi</taxon>
        <taxon>Fungi incertae sedis</taxon>
        <taxon>Microsporidia</taxon>
        <taxon>Nematocida</taxon>
    </lineage>
</organism>
<proteinExistence type="predicted"/>
<protein>
    <submittedName>
        <fullName evidence="2">Uncharacterized protein</fullName>
    </submittedName>
</protein>
<dbReference type="HOGENOM" id="CLU_1741046_0_0_1"/>
<accession>A0A086J4G7</accession>
<evidence type="ECO:0000256" key="1">
    <source>
        <dbReference type="SAM" id="Phobius"/>
    </source>
</evidence>